<reference evidence="1 2" key="8">
    <citation type="journal article" date="2010" name="J. Virol.">
        <title>Microarray analysis of Paramecium bursaria chlorella virus 1 transcription.</title>
        <authorList>
            <person name="Yanai-Balser G.M."/>
            <person name="Duncan G.A."/>
            <person name="Eudy J.D."/>
            <person name="Wang D."/>
            <person name="Li X."/>
            <person name="Agarkova I.V."/>
            <person name="Dunigan D.D."/>
            <person name="Van Etten J.L."/>
        </authorList>
    </citation>
    <scope>NUCLEOTIDE SEQUENCE [LARGE SCALE GENOMIC DNA]</scope>
</reference>
<reference evidence="1 2" key="2">
    <citation type="journal article" date="1995" name="Virology">
        <title>Analysis of 43 kb of the Chlorella virus PBCV-1 330-kb genome: map positions 45 to 88.</title>
        <authorList>
            <person name="Li Y."/>
            <person name="Lu Z."/>
            <person name="Burbank D.E."/>
            <person name="Kutish G.F."/>
            <person name="Rock D.L."/>
            <person name="Van Etten J.L."/>
        </authorList>
    </citation>
    <scope>NUCLEOTIDE SEQUENCE [LARGE SCALE GENOMIC DNA]</scope>
</reference>
<dbReference type="KEGG" id="vg:917995"/>
<accession>Q89352</accession>
<reference evidence="1 2" key="1">
    <citation type="journal article" date="1995" name="Virology">
        <title>Analysis of 45 kb of DNA located at the left end of the chlorella virus PBCV-1 genome.</title>
        <authorList>
            <person name="Lu Z."/>
            <person name="Li Y."/>
            <person name="Zhang Y."/>
            <person name="Kutish G.F."/>
            <person name="Rock D.L."/>
            <person name="Van Etten J.L."/>
        </authorList>
    </citation>
    <scope>NUCLEOTIDE SEQUENCE [LARGE SCALE GENOMIC DNA]</scope>
</reference>
<organismHost>
    <name type="scientific">Chlorella</name>
    <dbReference type="NCBI Taxonomy" id="3071"/>
</organismHost>
<dbReference type="Proteomes" id="UP000000862">
    <property type="component" value="Segment"/>
</dbReference>
<dbReference type="EMBL" id="JF411744">
    <property type="protein sequence ID" value="AAC96385.1"/>
    <property type="molecule type" value="Genomic_DNA"/>
</dbReference>
<dbReference type="RefSeq" id="NP_048365.1">
    <property type="nucleotide sequence ID" value="NC_000852.5"/>
</dbReference>
<protein>
    <submittedName>
        <fullName evidence="1">Uncharacterized protein</fullName>
    </submittedName>
</protein>
<reference evidence="1 2" key="7">
    <citation type="journal article" date="2000" name="Virology">
        <title>Characterization of a beta-1,3-glucanase encoded by chlorella virus PBCV-1.</title>
        <authorList>
            <person name="Sun L."/>
            <person name="Gurnon J.R."/>
            <person name="Adams B.J."/>
            <person name="Graves M.V."/>
            <person name="Van Etten J.L."/>
        </authorList>
    </citation>
    <scope>NUCLEOTIDE SEQUENCE [LARGE SCALE GENOMIC DNA]</scope>
</reference>
<reference evidence="1 2" key="3">
    <citation type="journal article" date="1996" name="Virology">
        <title>Analysis of 94 kb of the chlorella virus PBCV-1 330-kb genome: map positions 88 to 182.</title>
        <authorList>
            <person name="Lu Z."/>
            <person name="Li Y."/>
            <person name="Que Q."/>
            <person name="Kutish G.F."/>
            <person name="Rock D.L."/>
            <person name="Van Etten J.L."/>
        </authorList>
    </citation>
    <scope>NUCLEOTIDE SEQUENCE [LARGE SCALE GENOMIC DNA]</scope>
</reference>
<reference evidence="1 2" key="6">
    <citation type="journal article" date="1999" name="Virology">
        <title>Chlorella virus PBCV-1 encodes a functional homospermidine synthase.</title>
        <authorList>
            <person name="Kaiser A."/>
            <person name="Vollmert M."/>
            <person name="Tholl D."/>
            <person name="Graves M.V."/>
            <person name="Gurnon J.R."/>
            <person name="Xing W."/>
            <person name="Lisec A.D."/>
            <person name="Nickerson K.W."/>
            <person name="Van Etten J.L."/>
        </authorList>
    </citation>
    <scope>NUCLEOTIDE SEQUENCE [LARGE SCALE GENOMIC DNA]</scope>
</reference>
<dbReference type="GeneID" id="917995"/>
<proteinExistence type="predicted"/>
<keyword evidence="2" id="KW-1185">Reference proteome</keyword>
<reference evidence="1 2" key="4">
    <citation type="journal article" date="1996" name="Virology">
        <title>Analysis of 76 kb of the chlorella virus PBCV-1 330-kb genome: map positions 182 to 258.</title>
        <authorList>
            <person name="Kutish G.F."/>
            <person name="Li Y."/>
            <person name="Lu Z."/>
            <person name="Furuta M."/>
            <person name="Rock D.L."/>
            <person name="Van Etten J.L."/>
        </authorList>
    </citation>
    <scope>NUCLEOTIDE SEQUENCE [LARGE SCALE GENOMIC DNA]</scope>
</reference>
<sequence>MYSTAKLAKLTCPVVCNKLVIIFPVEIKEFATMFEVTVVLFEISSLELKPAAFEVLGITTLPVMFV</sequence>
<organism evidence="1 2">
    <name type="scientific">Paramecium bursaria Chlorella virus 1</name>
    <name type="common">PBCV-1</name>
    <dbReference type="NCBI Taxonomy" id="10506"/>
    <lineage>
        <taxon>Viruses</taxon>
        <taxon>Varidnaviria</taxon>
        <taxon>Bamfordvirae</taxon>
        <taxon>Nucleocytoviricota</taxon>
        <taxon>Megaviricetes</taxon>
        <taxon>Algavirales</taxon>
        <taxon>Phycodnaviridae</taxon>
        <taxon>Chlorovirus</taxon>
        <taxon>Chlorovirus vanettense</taxon>
    </lineage>
</organism>
<dbReference type="PIR" id="T17507">
    <property type="entry name" value="T17507"/>
</dbReference>
<evidence type="ECO:0000313" key="1">
    <source>
        <dbReference type="EMBL" id="AAC96385.1"/>
    </source>
</evidence>
<evidence type="ECO:0000313" key="2">
    <source>
        <dbReference type="Proteomes" id="UP000000862"/>
    </source>
</evidence>
<name>Q89352_PBCV1</name>
<gene>
    <name evidence="1" type="primary">a017L</name>
</gene>
<reference evidence="1 2" key="5">
    <citation type="journal article" date="1997" name="Virology">
        <title>Analysis of 74 kb of DNA located at the right end of the 330-kb chlorella virus PBCV-1 genome.</title>
        <authorList>
            <person name="Li Y."/>
            <person name="Lu Z."/>
            <person name="Sun L."/>
            <person name="Ropp S."/>
            <person name="Kutish G.F."/>
            <person name="Rock D.L."/>
            <person name="Van Etten J.L."/>
        </authorList>
    </citation>
    <scope>NUCLEOTIDE SEQUENCE [LARGE SCALE GENOMIC DNA]</scope>
</reference>